<evidence type="ECO:0000256" key="1">
    <source>
        <dbReference type="ARBA" id="ARBA00001974"/>
    </source>
</evidence>
<feature type="domain" description="FAD/NAD(P)-binding" evidence="10">
    <location>
        <begin position="38"/>
        <end position="354"/>
    </location>
</feature>
<dbReference type="GO" id="GO:0016668">
    <property type="term" value="F:oxidoreductase activity, acting on a sulfur group of donors, NAD(P) as acceptor"/>
    <property type="evidence" value="ECO:0007669"/>
    <property type="project" value="InterPro"/>
</dbReference>
<dbReference type="EMBL" id="AUZZ01000751">
    <property type="protein sequence ID" value="EQD66803.1"/>
    <property type="molecule type" value="Genomic_DNA"/>
</dbReference>
<dbReference type="InterPro" id="IPR004099">
    <property type="entry name" value="Pyr_nucl-diS_OxRdtase_dimer"/>
</dbReference>
<dbReference type="FunFam" id="3.30.390.30:FF:000001">
    <property type="entry name" value="Dihydrolipoyl dehydrogenase"/>
    <property type="match status" value="1"/>
</dbReference>
<keyword evidence="4" id="KW-0274">FAD</keyword>
<dbReference type="InterPro" id="IPR036188">
    <property type="entry name" value="FAD/NAD-bd_sf"/>
</dbReference>
<evidence type="ECO:0000256" key="5">
    <source>
        <dbReference type="ARBA" id="ARBA00022857"/>
    </source>
</evidence>
<dbReference type="GO" id="GO:0003955">
    <property type="term" value="F:NAD(P)H dehydrogenase (quinone) activity"/>
    <property type="evidence" value="ECO:0007669"/>
    <property type="project" value="TreeGrafter"/>
</dbReference>
<dbReference type="NCBIfam" id="NF004991">
    <property type="entry name" value="PRK06370.1-3"/>
    <property type="match status" value="1"/>
</dbReference>
<dbReference type="PANTHER" id="PTHR43014">
    <property type="entry name" value="MERCURIC REDUCTASE"/>
    <property type="match status" value="1"/>
</dbReference>
<dbReference type="PIRSF" id="PIRSF000350">
    <property type="entry name" value="Mercury_reductase_MerA"/>
    <property type="match status" value="1"/>
</dbReference>
<keyword evidence="7" id="KW-1015">Disulfide bond</keyword>
<dbReference type="InterPro" id="IPR001100">
    <property type="entry name" value="Pyr_nuc-diS_OxRdtase"/>
</dbReference>
<dbReference type="Pfam" id="PF07992">
    <property type="entry name" value="Pyr_redox_2"/>
    <property type="match status" value="1"/>
</dbReference>
<sequence>MPQKNDSSLTTPQDAYERERLANVHPAAWSNPKPADCYQLVIVGAGPAGLAAAETAAALGAKVALIEHHLIGGGCLNIGCVPSKAIIRTSRLYAEMRDAQRYGAQTPDAIRVDFAAVMERVRRIRTHLSGDDSVRRLAAAGVDVFFGEARFAGTDTLTVDGEKLCFKKALIATGARPNIPSIPGLHEAGYLTNENVFDLTELPRRLLAIGGGPLGCELAQAFRRLGAQSSIVQDMPLFLGGEERDAAQILSDAFARDGIEVRLNTTVIAVRVQDGQKLVDLVSDDYHNTIAVDAILTSIGHAPNVQGLNLEAAGVDYDASDGIRVDDFLCTSNPHIYAAGDVCLEHKYTHTATASARIVVQNALFRGRERLSTLVIPWCIFTDPEIAHVGLYVREANRQGIPVKTFTIPMHEIDRAVTDSEEGGFVKIHVRERTDQILGATIVARHAGDMINEITLAMVAGIGLRTLARVIHAYPTQAEAIRSAADAYSRTRLTPRVRSRLRRWLAR</sequence>
<dbReference type="Gene3D" id="3.30.390.30">
    <property type="match status" value="1"/>
</dbReference>
<proteinExistence type="inferred from homology"/>
<comment type="similarity">
    <text evidence="2">Belongs to the class-I pyridine nucleotide-disulfide oxidoreductase family.</text>
</comment>
<name>T1BE84_9ZZZZ</name>
<comment type="cofactor">
    <cofactor evidence="1">
        <name>FAD</name>
        <dbReference type="ChEBI" id="CHEBI:57692"/>
    </cofactor>
</comment>
<evidence type="ECO:0000259" key="9">
    <source>
        <dbReference type="Pfam" id="PF02852"/>
    </source>
</evidence>
<evidence type="ECO:0000256" key="2">
    <source>
        <dbReference type="ARBA" id="ARBA00007532"/>
    </source>
</evidence>
<dbReference type="Pfam" id="PF02852">
    <property type="entry name" value="Pyr_redox_dim"/>
    <property type="match status" value="1"/>
</dbReference>
<reference evidence="11" key="1">
    <citation type="submission" date="2013-08" db="EMBL/GenBank/DDBJ databases">
        <authorList>
            <person name="Mendez C."/>
            <person name="Richter M."/>
            <person name="Ferrer M."/>
            <person name="Sanchez J."/>
        </authorList>
    </citation>
    <scope>NUCLEOTIDE SEQUENCE</scope>
</reference>
<organism evidence="11">
    <name type="scientific">mine drainage metagenome</name>
    <dbReference type="NCBI Taxonomy" id="410659"/>
    <lineage>
        <taxon>unclassified sequences</taxon>
        <taxon>metagenomes</taxon>
        <taxon>ecological metagenomes</taxon>
    </lineage>
</organism>
<keyword evidence="6" id="KW-0560">Oxidoreductase</keyword>
<protein>
    <submittedName>
        <fullName evidence="11">Pyridine nucleotide-disulfide oxidoreductase dimerization region</fullName>
    </submittedName>
</protein>
<dbReference type="PROSITE" id="PS00076">
    <property type="entry name" value="PYRIDINE_REDOX_1"/>
    <property type="match status" value="1"/>
</dbReference>
<dbReference type="Gene3D" id="3.50.50.60">
    <property type="entry name" value="FAD/NAD(P)-binding domain"/>
    <property type="match status" value="2"/>
</dbReference>
<dbReference type="PRINTS" id="PR00368">
    <property type="entry name" value="FADPNR"/>
</dbReference>
<dbReference type="GO" id="GO:0050660">
    <property type="term" value="F:flavin adenine dinucleotide binding"/>
    <property type="evidence" value="ECO:0007669"/>
    <property type="project" value="TreeGrafter"/>
</dbReference>
<dbReference type="InterPro" id="IPR016156">
    <property type="entry name" value="FAD/NAD-linked_Rdtase_dimer_sf"/>
</dbReference>
<dbReference type="PRINTS" id="PR00411">
    <property type="entry name" value="PNDRDTASEI"/>
</dbReference>
<dbReference type="InterPro" id="IPR012999">
    <property type="entry name" value="Pyr_OxRdtase_I_AS"/>
</dbReference>
<dbReference type="PANTHER" id="PTHR43014:SF2">
    <property type="entry name" value="MERCURIC REDUCTASE"/>
    <property type="match status" value="1"/>
</dbReference>
<keyword evidence="5" id="KW-0521">NADP</keyword>
<keyword evidence="8" id="KW-0676">Redox-active center</keyword>
<evidence type="ECO:0000313" key="11">
    <source>
        <dbReference type="EMBL" id="EQD66803.1"/>
    </source>
</evidence>
<evidence type="ECO:0000256" key="4">
    <source>
        <dbReference type="ARBA" id="ARBA00022827"/>
    </source>
</evidence>
<keyword evidence="3" id="KW-0285">Flavoprotein</keyword>
<evidence type="ECO:0000256" key="8">
    <source>
        <dbReference type="ARBA" id="ARBA00023284"/>
    </source>
</evidence>
<dbReference type="AlphaFoldDB" id="T1BE84"/>
<gene>
    <name evidence="11" type="ORF">B2A_00989</name>
</gene>
<reference evidence="11" key="2">
    <citation type="journal article" date="2014" name="ISME J.">
        <title>Microbial stratification in low pH oxic and suboxic macroscopic growths along an acid mine drainage.</title>
        <authorList>
            <person name="Mendez-Garcia C."/>
            <person name="Mesa V."/>
            <person name="Sprenger R.R."/>
            <person name="Richter M."/>
            <person name="Diez M.S."/>
            <person name="Solano J."/>
            <person name="Bargiela R."/>
            <person name="Golyshina O.V."/>
            <person name="Manteca A."/>
            <person name="Ramos J.L."/>
            <person name="Gallego J.R."/>
            <person name="Llorente I."/>
            <person name="Martins Dos Santos V.A."/>
            <person name="Jensen O.N."/>
            <person name="Pelaez A.I."/>
            <person name="Sanchez J."/>
            <person name="Ferrer M."/>
        </authorList>
    </citation>
    <scope>NUCLEOTIDE SEQUENCE</scope>
</reference>
<feature type="domain" description="Pyridine nucleotide-disulphide oxidoreductase dimerisation" evidence="9">
    <location>
        <begin position="376"/>
        <end position="484"/>
    </location>
</feature>
<accession>T1BE84</accession>
<evidence type="ECO:0000259" key="10">
    <source>
        <dbReference type="Pfam" id="PF07992"/>
    </source>
</evidence>
<evidence type="ECO:0000256" key="6">
    <source>
        <dbReference type="ARBA" id="ARBA00023002"/>
    </source>
</evidence>
<dbReference type="InterPro" id="IPR023753">
    <property type="entry name" value="FAD/NAD-binding_dom"/>
</dbReference>
<evidence type="ECO:0000256" key="7">
    <source>
        <dbReference type="ARBA" id="ARBA00023157"/>
    </source>
</evidence>
<dbReference type="SUPFAM" id="SSF51905">
    <property type="entry name" value="FAD/NAD(P)-binding domain"/>
    <property type="match status" value="1"/>
</dbReference>
<evidence type="ECO:0000256" key="3">
    <source>
        <dbReference type="ARBA" id="ARBA00022630"/>
    </source>
</evidence>
<comment type="caution">
    <text evidence="11">The sequence shown here is derived from an EMBL/GenBank/DDBJ whole genome shotgun (WGS) entry which is preliminary data.</text>
</comment>
<dbReference type="SUPFAM" id="SSF55424">
    <property type="entry name" value="FAD/NAD-linked reductases, dimerisation (C-terminal) domain"/>
    <property type="match status" value="1"/>
</dbReference>